<name>A0ABP9N8A4_9GAMM</name>
<dbReference type="InterPro" id="IPR002201">
    <property type="entry name" value="Glyco_trans_9"/>
</dbReference>
<gene>
    <name evidence="3" type="ORF">GCM10023211_10040</name>
</gene>
<sequence length="316" mass="36510">MTDLGIGDVIVASFLIKSLRDSSFNVSVIVEERIAYLFDGFIDVDKKILFGDLDLLKKQVKDNRIDLLIDLMDINDLTEKRIQIIHTIKPKHTIGFNQKNHVYDTSIKYKKYHDHFTSRMTTILNLLNVKFNDVKYYFNLPPSAYDEVNNFLFEHKINNKKIIAFNPFGSFSEKSFSYQQINNIINFMSKYEDSVLIIIGEKNKLSLINNVHKNVFIGNFSSFFASIALVELCDLLISVDTSIVHVGNAFNKKLISIYSNMQIGEFDSNIAWAPNYGNAKQIFTKEYKRTSIGDDISKMELDELFKEIEQDIALKY</sequence>
<organism evidence="3 4">
    <name type="scientific">Orbus sasakiae</name>
    <dbReference type="NCBI Taxonomy" id="1078475"/>
    <lineage>
        <taxon>Bacteria</taxon>
        <taxon>Pseudomonadati</taxon>
        <taxon>Pseudomonadota</taxon>
        <taxon>Gammaproteobacteria</taxon>
        <taxon>Orbales</taxon>
        <taxon>Orbaceae</taxon>
        <taxon>Orbus</taxon>
    </lineage>
</organism>
<dbReference type="EMBL" id="BAABHY010000001">
    <property type="protein sequence ID" value="GAA5108140.1"/>
    <property type="molecule type" value="Genomic_DNA"/>
</dbReference>
<evidence type="ECO:0000313" key="3">
    <source>
        <dbReference type="EMBL" id="GAA5108140.1"/>
    </source>
</evidence>
<protein>
    <submittedName>
        <fullName evidence="3">Glycosyltransferase family 9 protein</fullName>
    </submittedName>
</protein>
<keyword evidence="1" id="KW-0328">Glycosyltransferase</keyword>
<evidence type="ECO:0000256" key="1">
    <source>
        <dbReference type="ARBA" id="ARBA00022676"/>
    </source>
</evidence>
<reference evidence="4" key="1">
    <citation type="journal article" date="2019" name="Int. J. Syst. Evol. Microbiol.">
        <title>The Global Catalogue of Microorganisms (GCM) 10K type strain sequencing project: providing services to taxonomists for standard genome sequencing and annotation.</title>
        <authorList>
            <consortium name="The Broad Institute Genomics Platform"/>
            <consortium name="The Broad Institute Genome Sequencing Center for Infectious Disease"/>
            <person name="Wu L."/>
            <person name="Ma J."/>
        </authorList>
    </citation>
    <scope>NUCLEOTIDE SEQUENCE [LARGE SCALE GENOMIC DNA]</scope>
    <source>
        <strain evidence="4">JCM 18050</strain>
    </source>
</reference>
<dbReference type="InterPro" id="IPR051199">
    <property type="entry name" value="LPS_LOS_Heptosyltrfase"/>
</dbReference>
<accession>A0ABP9N8A4</accession>
<keyword evidence="4" id="KW-1185">Reference proteome</keyword>
<evidence type="ECO:0000313" key="4">
    <source>
        <dbReference type="Proteomes" id="UP001500171"/>
    </source>
</evidence>
<dbReference type="PANTHER" id="PTHR30160">
    <property type="entry name" value="TETRAACYLDISACCHARIDE 4'-KINASE-RELATED"/>
    <property type="match status" value="1"/>
</dbReference>
<dbReference type="SUPFAM" id="SSF53756">
    <property type="entry name" value="UDP-Glycosyltransferase/glycogen phosphorylase"/>
    <property type="match status" value="1"/>
</dbReference>
<dbReference type="Pfam" id="PF01075">
    <property type="entry name" value="Glyco_transf_9"/>
    <property type="match status" value="1"/>
</dbReference>
<evidence type="ECO:0000256" key="2">
    <source>
        <dbReference type="ARBA" id="ARBA00022679"/>
    </source>
</evidence>
<dbReference type="PANTHER" id="PTHR30160:SF15">
    <property type="entry name" value="GLYCOSYLTRANSFERASE HI_0523-RELATED"/>
    <property type="match status" value="1"/>
</dbReference>
<keyword evidence="2" id="KW-0808">Transferase</keyword>
<comment type="caution">
    <text evidence="3">The sequence shown here is derived from an EMBL/GenBank/DDBJ whole genome shotgun (WGS) entry which is preliminary data.</text>
</comment>
<proteinExistence type="predicted"/>
<dbReference type="Gene3D" id="3.40.50.2000">
    <property type="entry name" value="Glycogen Phosphorylase B"/>
    <property type="match status" value="2"/>
</dbReference>
<dbReference type="Proteomes" id="UP001500171">
    <property type="component" value="Unassembled WGS sequence"/>
</dbReference>